<dbReference type="InterPro" id="IPR051800">
    <property type="entry name" value="PqiA-PqiB_transport"/>
</dbReference>
<dbReference type="GO" id="GO:0005886">
    <property type="term" value="C:plasma membrane"/>
    <property type="evidence" value="ECO:0007669"/>
    <property type="project" value="UniProtKB-SubCell"/>
</dbReference>
<feature type="transmembrane region" description="Helical" evidence="8">
    <location>
        <begin position="12"/>
        <end position="35"/>
    </location>
</feature>
<dbReference type="EMBL" id="CP001614">
    <property type="protein sequence ID" value="ACR14186.1"/>
    <property type="molecule type" value="Genomic_DNA"/>
</dbReference>
<feature type="coiled-coil region" evidence="7">
    <location>
        <begin position="455"/>
        <end position="482"/>
    </location>
</feature>
<feature type="domain" description="Mce/MlaD" evidence="9">
    <location>
        <begin position="42"/>
        <end position="133"/>
    </location>
</feature>
<evidence type="ECO:0000313" key="11">
    <source>
        <dbReference type="Proteomes" id="UP000009080"/>
    </source>
</evidence>
<keyword evidence="5 8" id="KW-1133">Transmembrane helix</keyword>
<gene>
    <name evidence="10" type="ordered locus">TERTU_0406</name>
</gene>
<dbReference type="RefSeq" id="WP_015820302.1">
    <property type="nucleotide sequence ID" value="NC_012997.1"/>
</dbReference>
<dbReference type="eggNOG" id="COG1463">
    <property type="taxonomic scope" value="Bacteria"/>
</dbReference>
<evidence type="ECO:0000256" key="5">
    <source>
        <dbReference type="ARBA" id="ARBA00022989"/>
    </source>
</evidence>
<evidence type="ECO:0000313" key="10">
    <source>
        <dbReference type="EMBL" id="ACR14186.1"/>
    </source>
</evidence>
<accession>C5BME1</accession>
<dbReference type="STRING" id="377629.TERTU_0406"/>
<protein>
    <submittedName>
        <fullName evidence="10">Paraquat-inducible protein B</fullName>
    </submittedName>
</protein>
<evidence type="ECO:0000256" key="6">
    <source>
        <dbReference type="ARBA" id="ARBA00023136"/>
    </source>
</evidence>
<evidence type="ECO:0000256" key="1">
    <source>
        <dbReference type="ARBA" id="ARBA00004533"/>
    </source>
</evidence>
<dbReference type="InterPro" id="IPR003399">
    <property type="entry name" value="Mce/MlaD"/>
</dbReference>
<keyword evidence="7" id="KW-0175">Coiled coil</keyword>
<dbReference type="PANTHER" id="PTHR30462">
    <property type="entry name" value="INTERMEMBRANE TRANSPORT PROTEIN PQIB-RELATED"/>
    <property type="match status" value="1"/>
</dbReference>
<dbReference type="PANTHER" id="PTHR30462:SF0">
    <property type="entry name" value="INTERMEMBRANE TRANSPORT PROTEIN YEBT"/>
    <property type="match status" value="1"/>
</dbReference>
<keyword evidence="11" id="KW-1185">Reference proteome</keyword>
<keyword evidence="3" id="KW-0997">Cell inner membrane</keyword>
<feature type="domain" description="Mce/MlaD" evidence="9">
    <location>
        <begin position="286"/>
        <end position="383"/>
    </location>
</feature>
<dbReference type="HOGENOM" id="CLU_018765_3_0_6"/>
<dbReference type="Pfam" id="PF02470">
    <property type="entry name" value="MlaD"/>
    <property type="match status" value="3"/>
</dbReference>
<evidence type="ECO:0000256" key="8">
    <source>
        <dbReference type="SAM" id="Phobius"/>
    </source>
</evidence>
<evidence type="ECO:0000259" key="9">
    <source>
        <dbReference type="Pfam" id="PF02470"/>
    </source>
</evidence>
<keyword evidence="6 8" id="KW-0472">Membrane</keyword>
<keyword evidence="2" id="KW-1003">Cell membrane</keyword>
<evidence type="ECO:0000256" key="4">
    <source>
        <dbReference type="ARBA" id="ARBA00022692"/>
    </source>
</evidence>
<evidence type="ECO:0000256" key="3">
    <source>
        <dbReference type="ARBA" id="ARBA00022519"/>
    </source>
</evidence>
<feature type="domain" description="Mce/MlaD" evidence="9">
    <location>
        <begin position="157"/>
        <end position="217"/>
    </location>
</feature>
<reference evidence="10 11" key="1">
    <citation type="journal article" date="2009" name="PLoS ONE">
        <title>The complete genome of Teredinibacter turnerae T7901: an intracellular endosymbiont of marine wood-boring bivalves (shipworms).</title>
        <authorList>
            <person name="Yang J.C."/>
            <person name="Madupu R."/>
            <person name="Durkin A.S."/>
            <person name="Ekborg N.A."/>
            <person name="Pedamallu C.S."/>
            <person name="Hostetler J.B."/>
            <person name="Radune D."/>
            <person name="Toms B.S."/>
            <person name="Henrissat B."/>
            <person name="Coutinho P.M."/>
            <person name="Schwarz S."/>
            <person name="Field L."/>
            <person name="Trindade-Silva A.E."/>
            <person name="Soares C.A.G."/>
            <person name="Elshahawi S."/>
            <person name="Hanora A."/>
            <person name="Schmidt E.W."/>
            <person name="Haygood M.G."/>
            <person name="Posfai J."/>
            <person name="Benner J."/>
            <person name="Madinger C."/>
            <person name="Nove J."/>
            <person name="Anton B."/>
            <person name="Chaudhary K."/>
            <person name="Foster J."/>
            <person name="Holman A."/>
            <person name="Kumar S."/>
            <person name="Lessard P.A."/>
            <person name="Luyten Y.A."/>
            <person name="Slatko B."/>
            <person name="Wood N."/>
            <person name="Wu B."/>
            <person name="Teplitski M."/>
            <person name="Mougous J.D."/>
            <person name="Ward N."/>
            <person name="Eisen J.A."/>
            <person name="Badger J.H."/>
            <person name="Distel D.L."/>
        </authorList>
    </citation>
    <scope>NUCLEOTIDE SEQUENCE [LARGE SCALE GENOMIC DNA]</scope>
    <source>
        <strain evidence="11">ATCC 39867 / T7901</strain>
    </source>
</reference>
<organism evidence="10 11">
    <name type="scientific">Teredinibacter turnerae (strain ATCC 39867 / T7901)</name>
    <dbReference type="NCBI Taxonomy" id="377629"/>
    <lineage>
        <taxon>Bacteria</taxon>
        <taxon>Pseudomonadati</taxon>
        <taxon>Pseudomonadota</taxon>
        <taxon>Gammaproteobacteria</taxon>
        <taxon>Cellvibrionales</taxon>
        <taxon>Cellvibrionaceae</taxon>
        <taxon>Teredinibacter</taxon>
    </lineage>
</organism>
<sequence length="536" mass="59230">MTRILDKAVVRKVSTISPVWIVPVVAVLIALWLAVQARLERGAEVEITFENASDIIAGQTQIKLKEVNVGEVTKVRLSPDLKHVVVTAQLDRDMTPHLSENTRFWVVTPRVSATGVSNLGTLISGVYIIMDPGAAGEYQTRFQGLDEAPGFESDEPGTQYVLQAEELGSLDIGSPIYFRQIRVGEVTGYKLSGTMEHVDIHMFIRAPYDSMVQTRSRFWNVSGFGVSINADGMKARMESLASLISGGIAFDNAAGFENVQVAPDGHRFYLYPDRESVLEGRFNIKYYYQLKFSGSVRGLTVGAPVEFRGIKVGEVVDVVLASAENVSDSLLVYIAMEPERLEPDDSPTREEVDERMETMVNQGLRAQMSTASLITGSRFIDLVFVDDAEPVEFVRSENYSEIPTVPDSMEQLSSQATDILAKINKIPFDKIGTELAGSLESLNNLLTTLDKQNTAGKLDTTMDNLQQTMASANEALQQMTQVMDSVDQMVAPDSEFKYEFTEMAKSVSDAARSLQLFMDELNRHPTSLISGKEKDE</sequence>
<dbReference type="AlphaFoldDB" id="C5BME1"/>
<keyword evidence="4 8" id="KW-0812">Transmembrane</keyword>
<dbReference type="OrthoDB" id="9806984at2"/>
<name>C5BME1_TERTT</name>
<dbReference type="eggNOG" id="COG3008">
    <property type="taxonomic scope" value="Bacteria"/>
</dbReference>
<comment type="subcellular location">
    <subcellularLocation>
        <location evidence="1">Cell inner membrane</location>
    </subcellularLocation>
</comment>
<proteinExistence type="predicted"/>
<evidence type="ECO:0000256" key="7">
    <source>
        <dbReference type="SAM" id="Coils"/>
    </source>
</evidence>
<evidence type="ECO:0000256" key="2">
    <source>
        <dbReference type="ARBA" id="ARBA00022475"/>
    </source>
</evidence>
<dbReference type="Proteomes" id="UP000009080">
    <property type="component" value="Chromosome"/>
</dbReference>
<dbReference type="KEGG" id="ttu:TERTU_0406"/>